<evidence type="ECO:0000313" key="2">
    <source>
        <dbReference type="EMBL" id="MDP9848390.1"/>
    </source>
</evidence>
<feature type="compositionally biased region" description="Low complexity" evidence="1">
    <location>
        <begin position="58"/>
        <end position="70"/>
    </location>
</feature>
<dbReference type="EMBL" id="JAUSQU010000001">
    <property type="protein sequence ID" value="MDP9848390.1"/>
    <property type="molecule type" value="Genomic_DNA"/>
</dbReference>
<organism evidence="2 3">
    <name type="scientific">Streptosporangium lutulentum</name>
    <dbReference type="NCBI Taxonomy" id="1461250"/>
    <lineage>
        <taxon>Bacteria</taxon>
        <taxon>Bacillati</taxon>
        <taxon>Actinomycetota</taxon>
        <taxon>Actinomycetes</taxon>
        <taxon>Streptosporangiales</taxon>
        <taxon>Streptosporangiaceae</taxon>
        <taxon>Streptosporangium</taxon>
    </lineage>
</organism>
<feature type="region of interest" description="Disordered" evidence="1">
    <location>
        <begin position="42"/>
        <end position="79"/>
    </location>
</feature>
<gene>
    <name evidence="2" type="ORF">J2853_007601</name>
</gene>
<protein>
    <submittedName>
        <fullName evidence="2">Uncharacterized protein</fullName>
    </submittedName>
</protein>
<comment type="caution">
    <text evidence="2">The sequence shown here is derived from an EMBL/GenBank/DDBJ whole genome shotgun (WGS) entry which is preliminary data.</text>
</comment>
<name>A0ABT9QPQ6_9ACTN</name>
<evidence type="ECO:0000256" key="1">
    <source>
        <dbReference type="SAM" id="MobiDB-lite"/>
    </source>
</evidence>
<keyword evidence="3" id="KW-1185">Reference proteome</keyword>
<reference evidence="2 3" key="1">
    <citation type="submission" date="2023-07" db="EMBL/GenBank/DDBJ databases">
        <title>Sequencing the genomes of 1000 actinobacteria strains.</title>
        <authorList>
            <person name="Klenk H.-P."/>
        </authorList>
    </citation>
    <scope>NUCLEOTIDE SEQUENCE [LARGE SCALE GENOMIC DNA]</scope>
    <source>
        <strain evidence="2 3">DSM 46740</strain>
    </source>
</reference>
<dbReference type="RefSeq" id="WP_307565660.1">
    <property type="nucleotide sequence ID" value="NZ_JAUSQU010000001.1"/>
</dbReference>
<proteinExistence type="predicted"/>
<dbReference type="Proteomes" id="UP001225356">
    <property type="component" value="Unassembled WGS sequence"/>
</dbReference>
<sequence length="79" mass="8435">MDHQSVVCHTCTGVLPATDSRTYTTQRGRLILSNGYCSCPPSAQQPAAQAVEQSAHRQPQQGEQQPMGQPVNQSVLTGA</sequence>
<accession>A0ABT9QPQ6</accession>
<evidence type="ECO:0000313" key="3">
    <source>
        <dbReference type="Proteomes" id="UP001225356"/>
    </source>
</evidence>